<organism evidence="2 3">
    <name type="scientific">Diaporthe australafricana</name>
    <dbReference type="NCBI Taxonomy" id="127596"/>
    <lineage>
        <taxon>Eukaryota</taxon>
        <taxon>Fungi</taxon>
        <taxon>Dikarya</taxon>
        <taxon>Ascomycota</taxon>
        <taxon>Pezizomycotina</taxon>
        <taxon>Sordariomycetes</taxon>
        <taxon>Sordariomycetidae</taxon>
        <taxon>Diaporthales</taxon>
        <taxon>Diaporthaceae</taxon>
        <taxon>Diaporthe</taxon>
    </lineage>
</organism>
<dbReference type="Gene3D" id="3.40.50.720">
    <property type="entry name" value="NAD(P)-binding Rossmann-like Domain"/>
    <property type="match status" value="1"/>
</dbReference>
<feature type="domain" description="Enoyl reductase (ER)" evidence="1">
    <location>
        <begin position="19"/>
        <end position="337"/>
    </location>
</feature>
<dbReference type="InterPro" id="IPR013154">
    <property type="entry name" value="ADH-like_N"/>
</dbReference>
<evidence type="ECO:0000259" key="1">
    <source>
        <dbReference type="SMART" id="SM00829"/>
    </source>
</evidence>
<protein>
    <recommendedName>
        <fullName evidence="1">Enoyl reductase (ER) domain-containing protein</fullName>
    </recommendedName>
</protein>
<dbReference type="Gene3D" id="3.90.180.10">
    <property type="entry name" value="Medium-chain alcohol dehydrogenases, catalytic domain"/>
    <property type="match status" value="1"/>
</dbReference>
<proteinExistence type="predicted"/>
<dbReference type="CDD" id="cd08276">
    <property type="entry name" value="MDR7"/>
    <property type="match status" value="1"/>
</dbReference>
<comment type="caution">
    <text evidence="2">The sequence shown here is derived from an EMBL/GenBank/DDBJ whole genome shotgun (WGS) entry which is preliminary data.</text>
</comment>
<dbReference type="EMBL" id="JAWRVE010000049">
    <property type="protein sequence ID" value="KAL1867688.1"/>
    <property type="molecule type" value="Genomic_DNA"/>
</dbReference>
<evidence type="ECO:0000313" key="2">
    <source>
        <dbReference type="EMBL" id="KAL1867688.1"/>
    </source>
</evidence>
<sequence>MGSVSLPTGRWVLDSAQEGISSLRYEPDATFTANQGNPSSAIPLPATPDVILGSDGAGVVVAVGSDVPKSSQWLQPGVKVMTHMIPHVADNTLPGFEDVASGLGQKLNGTLGRQAILHHSALVPMPSHMSFEEAATLTCSGLTAWNALMGMPGREVKKGDWVLTQGTGGVSVAALQIAVAAGATVVAITSSDEKADRLLSLGARHVINYKKHSNWGELARGLTPEKRGIDHVVDVVGPTTMAESLRALRLNGLLTVTGMIGGLGGGEQVPDLMSALWNLCIVRGIYLGSRSMFWDMVRFLEQKGIRPALDDVAFSLEEAKSAFERLERQEHFSKIVIKMS</sequence>
<accession>A0ABR3WW02</accession>
<name>A0ABR3WW02_9PEZI</name>
<keyword evidence="3" id="KW-1185">Reference proteome</keyword>
<dbReference type="InterPro" id="IPR011032">
    <property type="entry name" value="GroES-like_sf"/>
</dbReference>
<dbReference type="Pfam" id="PF00107">
    <property type="entry name" value="ADH_zinc_N"/>
    <property type="match status" value="1"/>
</dbReference>
<dbReference type="InterPro" id="IPR052711">
    <property type="entry name" value="Zinc_ADH-like"/>
</dbReference>
<gene>
    <name evidence="2" type="ORF">Daus18300_006244</name>
</gene>
<dbReference type="PANTHER" id="PTHR45033">
    <property type="match status" value="1"/>
</dbReference>
<dbReference type="SUPFAM" id="SSF50129">
    <property type="entry name" value="GroES-like"/>
    <property type="match status" value="1"/>
</dbReference>
<dbReference type="SUPFAM" id="SSF51735">
    <property type="entry name" value="NAD(P)-binding Rossmann-fold domains"/>
    <property type="match status" value="1"/>
</dbReference>
<dbReference type="Pfam" id="PF08240">
    <property type="entry name" value="ADH_N"/>
    <property type="match status" value="1"/>
</dbReference>
<dbReference type="SMART" id="SM00829">
    <property type="entry name" value="PKS_ER"/>
    <property type="match status" value="1"/>
</dbReference>
<dbReference type="InterPro" id="IPR020843">
    <property type="entry name" value="ER"/>
</dbReference>
<reference evidence="2 3" key="1">
    <citation type="journal article" date="2024" name="IMA Fungus">
        <title>IMA Genome - F19 : A genome assembly and annotation guide to empower mycologists, including annotated draft genome sequences of Ceratocystis pirilliformis, Diaporthe australafricana, Fusarium ophioides, Paecilomyces lecythidis, and Sporothrix stenoceras.</title>
        <authorList>
            <person name="Aylward J."/>
            <person name="Wilson A.M."/>
            <person name="Visagie C.M."/>
            <person name="Spraker J."/>
            <person name="Barnes I."/>
            <person name="Buitendag C."/>
            <person name="Ceriani C."/>
            <person name="Del Mar Angel L."/>
            <person name="du Plessis D."/>
            <person name="Fuchs T."/>
            <person name="Gasser K."/>
            <person name="Kramer D."/>
            <person name="Li W."/>
            <person name="Munsamy K."/>
            <person name="Piso A."/>
            <person name="Price J.L."/>
            <person name="Sonnekus B."/>
            <person name="Thomas C."/>
            <person name="van der Nest A."/>
            <person name="van Dijk A."/>
            <person name="van Heerden A."/>
            <person name="van Vuuren N."/>
            <person name="Yilmaz N."/>
            <person name="Duong T.A."/>
            <person name="van der Merwe N.A."/>
            <person name="Wingfield M.J."/>
            <person name="Wingfield B.D."/>
        </authorList>
    </citation>
    <scope>NUCLEOTIDE SEQUENCE [LARGE SCALE GENOMIC DNA]</scope>
    <source>
        <strain evidence="2 3">CMW 18300</strain>
    </source>
</reference>
<dbReference type="PANTHER" id="PTHR45033:SF2">
    <property type="entry name" value="ZINC-TYPE ALCOHOL DEHYDROGENASE-LIKE PROTEIN C1773.06C"/>
    <property type="match status" value="1"/>
</dbReference>
<dbReference type="InterPro" id="IPR013149">
    <property type="entry name" value="ADH-like_C"/>
</dbReference>
<dbReference type="Proteomes" id="UP001583177">
    <property type="component" value="Unassembled WGS sequence"/>
</dbReference>
<evidence type="ECO:0000313" key="3">
    <source>
        <dbReference type="Proteomes" id="UP001583177"/>
    </source>
</evidence>
<dbReference type="InterPro" id="IPR036291">
    <property type="entry name" value="NAD(P)-bd_dom_sf"/>
</dbReference>